<dbReference type="CDD" id="cd16917">
    <property type="entry name" value="HATPase_UhpB-NarQ-NarX-like"/>
    <property type="match status" value="1"/>
</dbReference>
<keyword evidence="5" id="KW-0547">Nucleotide-binding</keyword>
<keyword evidence="4" id="KW-0808">Transferase</keyword>
<dbReference type="EC" id="2.7.13.3" evidence="2"/>
<dbReference type="Pfam" id="PF07730">
    <property type="entry name" value="HisKA_3"/>
    <property type="match status" value="1"/>
</dbReference>
<evidence type="ECO:0000256" key="4">
    <source>
        <dbReference type="ARBA" id="ARBA00022679"/>
    </source>
</evidence>
<evidence type="ECO:0000256" key="2">
    <source>
        <dbReference type="ARBA" id="ARBA00012438"/>
    </source>
</evidence>
<dbReference type="PROSITE" id="PS50109">
    <property type="entry name" value="HIS_KIN"/>
    <property type="match status" value="1"/>
</dbReference>
<dbReference type="Pfam" id="PF02518">
    <property type="entry name" value="HATPase_c"/>
    <property type="match status" value="1"/>
</dbReference>
<keyword evidence="11" id="KW-1185">Reference proteome</keyword>
<evidence type="ECO:0000259" key="9">
    <source>
        <dbReference type="PROSITE" id="PS50109"/>
    </source>
</evidence>
<keyword evidence="8" id="KW-0902">Two-component regulatory system</keyword>
<keyword evidence="7 10" id="KW-0067">ATP-binding</keyword>
<dbReference type="GO" id="GO:0005524">
    <property type="term" value="F:ATP binding"/>
    <property type="evidence" value="ECO:0007669"/>
    <property type="project" value="UniProtKB-KW"/>
</dbReference>
<reference evidence="10 11" key="1">
    <citation type="submission" date="2020-09" db="EMBL/GenBank/DDBJ databases">
        <title>Marinomonas sp. nov., isolated from the cysticercosis algae of Qingdao, China.</title>
        <authorList>
            <person name="Sun X."/>
        </authorList>
    </citation>
    <scope>NUCLEOTIDE SEQUENCE [LARGE SCALE GENOMIC DNA]</scope>
    <source>
        <strain evidence="10 11">SM2066</strain>
    </source>
</reference>
<protein>
    <recommendedName>
        <fullName evidence="2">histidine kinase</fullName>
        <ecNumber evidence="2">2.7.13.3</ecNumber>
    </recommendedName>
</protein>
<evidence type="ECO:0000256" key="3">
    <source>
        <dbReference type="ARBA" id="ARBA00022553"/>
    </source>
</evidence>
<evidence type="ECO:0000313" key="10">
    <source>
        <dbReference type="EMBL" id="MBD5772551.1"/>
    </source>
</evidence>
<dbReference type="SUPFAM" id="SSF55874">
    <property type="entry name" value="ATPase domain of HSP90 chaperone/DNA topoisomerase II/histidine kinase"/>
    <property type="match status" value="1"/>
</dbReference>
<dbReference type="InterPro" id="IPR036890">
    <property type="entry name" value="HATPase_C_sf"/>
</dbReference>
<dbReference type="RefSeq" id="WP_191595940.1">
    <property type="nucleotide sequence ID" value="NZ_JACYFC010000007.1"/>
</dbReference>
<evidence type="ECO:0000256" key="5">
    <source>
        <dbReference type="ARBA" id="ARBA00022741"/>
    </source>
</evidence>
<dbReference type="PANTHER" id="PTHR24421">
    <property type="entry name" value="NITRATE/NITRITE SENSOR PROTEIN NARX-RELATED"/>
    <property type="match status" value="1"/>
</dbReference>
<keyword evidence="6" id="KW-0418">Kinase</keyword>
<name>A0ABR8P2N6_9GAMM</name>
<comment type="catalytic activity">
    <reaction evidence="1">
        <text>ATP + protein L-histidine = ADP + protein N-phospho-L-histidine.</text>
        <dbReference type="EC" id="2.7.13.3"/>
    </reaction>
</comment>
<feature type="domain" description="Histidine kinase" evidence="9">
    <location>
        <begin position="197"/>
        <end position="392"/>
    </location>
</feature>
<keyword evidence="3" id="KW-0597">Phosphoprotein</keyword>
<dbReference type="Gene3D" id="3.30.565.10">
    <property type="entry name" value="Histidine kinase-like ATPase, C-terminal domain"/>
    <property type="match status" value="1"/>
</dbReference>
<dbReference type="InterPro" id="IPR003594">
    <property type="entry name" value="HATPase_dom"/>
</dbReference>
<dbReference type="PANTHER" id="PTHR24421:SF10">
    <property type="entry name" value="NITRATE_NITRITE SENSOR PROTEIN NARQ"/>
    <property type="match status" value="1"/>
</dbReference>
<dbReference type="InterPro" id="IPR005467">
    <property type="entry name" value="His_kinase_dom"/>
</dbReference>
<dbReference type="Gene3D" id="1.20.5.1930">
    <property type="match status" value="1"/>
</dbReference>
<evidence type="ECO:0000256" key="7">
    <source>
        <dbReference type="ARBA" id="ARBA00022840"/>
    </source>
</evidence>
<organism evidence="10 11">
    <name type="scientific">Marinomonas colpomeniae</name>
    <dbReference type="NCBI Taxonomy" id="2774408"/>
    <lineage>
        <taxon>Bacteria</taxon>
        <taxon>Pseudomonadati</taxon>
        <taxon>Pseudomonadota</taxon>
        <taxon>Gammaproteobacteria</taxon>
        <taxon>Oceanospirillales</taxon>
        <taxon>Oceanospirillaceae</taxon>
        <taxon>Marinomonas</taxon>
    </lineage>
</organism>
<evidence type="ECO:0000256" key="8">
    <source>
        <dbReference type="ARBA" id="ARBA00023012"/>
    </source>
</evidence>
<evidence type="ECO:0000256" key="6">
    <source>
        <dbReference type="ARBA" id="ARBA00022777"/>
    </source>
</evidence>
<sequence>MRKLKGYIRLPFIMRYLNKRIRSDIPITTKLQSLQFSDLALDIATVSNLHTKFPALLSPIQEHLNLLFSTKENCQIHLVISNKSKPFTPDIISANQSVSNTVFTNQLSYFFSRQDHQQNEKNSFSLPGFHHHFYSQALSLKGDHNAYFVLSFSDQTPQQTYIQHHTSPILHSISRGLCAFFSQQDLIQQAISMERSTQAAELHDSMAQVLGYLRLKTSQLVSHCQKSDDDELQALSTDIAYQTHSAYRSARELISTSRLPTQNKSLSHVIREAITEFEQQSNVVFELDNRILHDKQTNEQEAQLQFIVREALSNIVRHSHATHARIQLNSDEKNLTITIEDNGNGIKKENKRHDSFGLSIMEERARKIGAHFDVKGRHPHGTRIEITYLHSKKSQLNTPQYKEVQ</sequence>
<dbReference type="InterPro" id="IPR011712">
    <property type="entry name" value="Sig_transdc_His_kin_sub3_dim/P"/>
</dbReference>
<dbReference type="Proteomes" id="UP000604161">
    <property type="component" value="Unassembled WGS sequence"/>
</dbReference>
<dbReference type="EMBL" id="JACYFC010000007">
    <property type="protein sequence ID" value="MBD5772551.1"/>
    <property type="molecule type" value="Genomic_DNA"/>
</dbReference>
<proteinExistence type="predicted"/>
<gene>
    <name evidence="10" type="ORF">IF202_16070</name>
</gene>
<dbReference type="SMART" id="SM00387">
    <property type="entry name" value="HATPase_c"/>
    <property type="match status" value="1"/>
</dbReference>
<dbReference type="InterPro" id="IPR050482">
    <property type="entry name" value="Sensor_HK_TwoCompSys"/>
</dbReference>
<evidence type="ECO:0000256" key="1">
    <source>
        <dbReference type="ARBA" id="ARBA00000085"/>
    </source>
</evidence>
<evidence type="ECO:0000313" key="11">
    <source>
        <dbReference type="Proteomes" id="UP000604161"/>
    </source>
</evidence>
<accession>A0ABR8P2N6</accession>
<comment type="caution">
    <text evidence="10">The sequence shown here is derived from an EMBL/GenBank/DDBJ whole genome shotgun (WGS) entry which is preliminary data.</text>
</comment>